<reference evidence="1 2" key="1">
    <citation type="submission" date="2020-01" db="EMBL/GenBank/DDBJ databases">
        <title>Complete genome sequence of a human oral phylogroup 1 Treponema sp. strain ATCC 700766, originally isolated from periodontitis dental plaque.</title>
        <authorList>
            <person name="Chan Y."/>
            <person name="Huo Y.-B."/>
            <person name="Yu X.-L."/>
            <person name="Zeng H."/>
            <person name="Leung W.-K."/>
            <person name="Watt R.M."/>
        </authorList>
    </citation>
    <scope>NUCLEOTIDE SEQUENCE [LARGE SCALE GENOMIC DNA]</scope>
    <source>
        <strain evidence="1 2">OMZ 804</strain>
    </source>
</reference>
<evidence type="ECO:0000313" key="1">
    <source>
        <dbReference type="EMBL" id="QHX44202.1"/>
    </source>
</evidence>
<dbReference type="EMBL" id="CP048020">
    <property type="protein sequence ID" value="QHX44202.1"/>
    <property type="molecule type" value="Genomic_DNA"/>
</dbReference>
<protein>
    <submittedName>
        <fullName evidence="1">DUF2188 domain-containing protein</fullName>
    </submittedName>
</protein>
<proteinExistence type="predicted"/>
<organism evidence="1 2">
    <name type="scientific">Treponema vincentii</name>
    <dbReference type="NCBI Taxonomy" id="69710"/>
    <lineage>
        <taxon>Bacteria</taxon>
        <taxon>Pseudomonadati</taxon>
        <taxon>Spirochaetota</taxon>
        <taxon>Spirochaetia</taxon>
        <taxon>Spirochaetales</taxon>
        <taxon>Treponemataceae</taxon>
        <taxon>Treponema</taxon>
    </lineage>
</organism>
<dbReference type="AlphaFoldDB" id="A0A6P1Y5K9"/>
<dbReference type="RefSeq" id="WP_162664482.1">
    <property type="nucleotide sequence ID" value="NZ_CP048020.1"/>
</dbReference>
<gene>
    <name evidence="1" type="ORF">GWP43_12895</name>
</gene>
<evidence type="ECO:0000313" key="2">
    <source>
        <dbReference type="Proteomes" id="UP000464374"/>
    </source>
</evidence>
<name>A0A6P1Y5K9_9SPIR</name>
<dbReference type="Proteomes" id="UP000464374">
    <property type="component" value="Chromosome"/>
</dbReference>
<accession>A0A6P1Y5K9</accession>
<dbReference type="KEGG" id="trz:GWP43_12895"/>
<sequence>MQITNKQNLPLAFVNAVSTEKHNKDGEYSATTLNKGVKEIILTKRHWDKLTDDVADRVWAVWGTAVHALFEAQKDNCFHEERFSIPVLQSVVTGQVDSYDMEKGIINDWKTASVWKVIVSDFEDWKKQGMTYAWLLTQNGLTVNKCRFIALLKDHSKTKAKTDRQYPQSPVFIYEFDVTKAMLAEAEARILSKVKEIEAAEEMSDDDILPCTASERWADGEKWAVMKIGRKTAVKLFDAQDDADAHAKELGEKHYVEHRPAVSRKCNDYCTCKDFCNFYKQMQEDSTGGAL</sequence>